<proteinExistence type="predicted"/>
<dbReference type="Pfam" id="PF24671">
    <property type="entry name" value="DRC7_C"/>
    <property type="match status" value="1"/>
</dbReference>
<name>A0A183ND11_9TREM</name>
<protein>
    <recommendedName>
        <fullName evidence="1">Dynein regulatory complex subunit 7 C-terminal domain-containing protein</fullName>
    </recommendedName>
</protein>
<sequence>MMAMHIANHSHKQQHQQPCFQLNQINVTKQHERDYLVYCDDVPLKINTLQSLLNCYKLKATEKYEDVEKKLK</sequence>
<gene>
    <name evidence="2" type="ORF">SMRZ_LOCUS26186</name>
</gene>
<organism evidence="2 3">
    <name type="scientific">Schistosoma margrebowiei</name>
    <dbReference type="NCBI Taxonomy" id="48269"/>
    <lineage>
        <taxon>Eukaryota</taxon>
        <taxon>Metazoa</taxon>
        <taxon>Spiralia</taxon>
        <taxon>Lophotrochozoa</taxon>
        <taxon>Platyhelminthes</taxon>
        <taxon>Trematoda</taxon>
        <taxon>Digenea</taxon>
        <taxon>Strigeidida</taxon>
        <taxon>Schistosomatoidea</taxon>
        <taxon>Schistosomatidae</taxon>
        <taxon>Schistosoma</taxon>
    </lineage>
</organism>
<feature type="domain" description="Dynein regulatory complex subunit 7 C-terminal" evidence="1">
    <location>
        <begin position="5"/>
        <end position="72"/>
    </location>
</feature>
<reference evidence="2 3" key="1">
    <citation type="submission" date="2018-11" db="EMBL/GenBank/DDBJ databases">
        <authorList>
            <consortium name="Pathogen Informatics"/>
        </authorList>
    </citation>
    <scope>NUCLEOTIDE SEQUENCE [LARGE SCALE GENOMIC DNA]</scope>
    <source>
        <strain evidence="2 3">Zambia</strain>
    </source>
</reference>
<evidence type="ECO:0000313" key="2">
    <source>
        <dbReference type="EMBL" id="VDP59024.1"/>
    </source>
</evidence>
<evidence type="ECO:0000259" key="1">
    <source>
        <dbReference type="Pfam" id="PF24671"/>
    </source>
</evidence>
<accession>A0A183ND11</accession>
<dbReference type="AlphaFoldDB" id="A0A183ND11"/>
<dbReference type="Proteomes" id="UP000277204">
    <property type="component" value="Unassembled WGS sequence"/>
</dbReference>
<keyword evidence="3" id="KW-1185">Reference proteome</keyword>
<dbReference type="EMBL" id="UZAI01023109">
    <property type="protein sequence ID" value="VDP59024.1"/>
    <property type="molecule type" value="Genomic_DNA"/>
</dbReference>
<evidence type="ECO:0000313" key="3">
    <source>
        <dbReference type="Proteomes" id="UP000277204"/>
    </source>
</evidence>
<dbReference type="InterPro" id="IPR056292">
    <property type="entry name" value="DRC7_C"/>
</dbReference>